<gene>
    <name evidence="1" type="ORF">DHW61_13735</name>
</gene>
<reference evidence="1 2" key="1">
    <citation type="journal article" date="2018" name="Nat. Biotechnol.">
        <title>A standardized bacterial taxonomy based on genome phylogeny substantially revises the tree of life.</title>
        <authorList>
            <person name="Parks D.H."/>
            <person name="Chuvochina M."/>
            <person name="Waite D.W."/>
            <person name="Rinke C."/>
            <person name="Skarshewski A."/>
            <person name="Chaumeil P.A."/>
            <person name="Hugenholtz P."/>
        </authorList>
    </citation>
    <scope>NUCLEOTIDE SEQUENCE [LARGE SCALE GENOMIC DNA]</scope>
    <source>
        <strain evidence="1">UBA11728</strain>
    </source>
</reference>
<comment type="caution">
    <text evidence="1">The sequence shown here is derived from an EMBL/GenBank/DDBJ whole genome shotgun (WGS) entry which is preliminary data.</text>
</comment>
<evidence type="ECO:0000313" key="2">
    <source>
        <dbReference type="Proteomes" id="UP000262969"/>
    </source>
</evidence>
<dbReference type="AlphaFoldDB" id="A0A3D2X9P7"/>
<name>A0A3D2X9P7_9FIRM</name>
<protein>
    <submittedName>
        <fullName evidence="1">DUF1292 domain-containing protein</fullName>
    </submittedName>
</protein>
<organism evidence="1 2">
    <name type="scientific">Lachnoclostridium phytofermentans</name>
    <dbReference type="NCBI Taxonomy" id="66219"/>
    <lineage>
        <taxon>Bacteria</taxon>
        <taxon>Bacillati</taxon>
        <taxon>Bacillota</taxon>
        <taxon>Clostridia</taxon>
        <taxon>Lachnospirales</taxon>
        <taxon>Lachnospiraceae</taxon>
    </lineage>
</organism>
<sequence length="90" mass="10345">MEDNRKVSFFTEDDEEVIFYVLEQTKLNGTEYLLVTEDMDAEEADAYILKDVSSEESSDAVYDMVEDDNELEAIAAVFEELLEDTDIITE</sequence>
<dbReference type="EMBL" id="DPVV01000453">
    <property type="protein sequence ID" value="HCL03447.1"/>
    <property type="molecule type" value="Genomic_DNA"/>
</dbReference>
<accession>A0A3D2X9P7</accession>
<dbReference type="Proteomes" id="UP000262969">
    <property type="component" value="Unassembled WGS sequence"/>
</dbReference>
<evidence type="ECO:0000313" key="1">
    <source>
        <dbReference type="EMBL" id="HCL03447.1"/>
    </source>
</evidence>
<dbReference type="InterPro" id="IPR009711">
    <property type="entry name" value="UPF0473"/>
</dbReference>
<proteinExistence type="predicted"/>
<dbReference type="Pfam" id="PF06949">
    <property type="entry name" value="DUF1292"/>
    <property type="match status" value="1"/>
</dbReference>